<evidence type="ECO:0000313" key="2">
    <source>
        <dbReference type="EMBL" id="EDW04311.1"/>
    </source>
</evidence>
<protein>
    <submittedName>
        <fullName evidence="2">GH13962</fullName>
    </submittedName>
</protein>
<dbReference type="SUPFAM" id="SSF56496">
    <property type="entry name" value="Fibrinogen C-terminal domain-like"/>
    <property type="match status" value="1"/>
</dbReference>
<dbReference type="PANTHER" id="PTHR19143">
    <property type="entry name" value="FIBRINOGEN/TENASCIN/ANGIOPOEITIN"/>
    <property type="match status" value="1"/>
</dbReference>
<organism evidence="3">
    <name type="scientific">Drosophila grimshawi</name>
    <name type="common">Hawaiian fruit fly</name>
    <name type="synonym">Idiomyia grimshawi</name>
    <dbReference type="NCBI Taxonomy" id="7222"/>
    <lineage>
        <taxon>Eukaryota</taxon>
        <taxon>Metazoa</taxon>
        <taxon>Ecdysozoa</taxon>
        <taxon>Arthropoda</taxon>
        <taxon>Hexapoda</taxon>
        <taxon>Insecta</taxon>
        <taxon>Pterygota</taxon>
        <taxon>Neoptera</taxon>
        <taxon>Endopterygota</taxon>
        <taxon>Diptera</taxon>
        <taxon>Brachycera</taxon>
        <taxon>Muscomorpha</taxon>
        <taxon>Ephydroidea</taxon>
        <taxon>Drosophilidae</taxon>
        <taxon>Drosophila</taxon>
        <taxon>Hawaiian Drosophila</taxon>
    </lineage>
</organism>
<dbReference type="OrthoDB" id="6145874at2759"/>
<dbReference type="InterPro" id="IPR014716">
    <property type="entry name" value="Fibrinogen_a/b/g_C_1"/>
</dbReference>
<dbReference type="Pfam" id="PF00147">
    <property type="entry name" value="Fibrinogen_C"/>
    <property type="match status" value="1"/>
</dbReference>
<accession>B4K281</accession>
<dbReference type="eggNOG" id="KOG2579">
    <property type="taxonomic scope" value="Eukaryota"/>
</dbReference>
<dbReference type="InterPro" id="IPR036056">
    <property type="entry name" value="Fibrinogen-like_C"/>
</dbReference>
<dbReference type="GO" id="GO:0005615">
    <property type="term" value="C:extracellular space"/>
    <property type="evidence" value="ECO:0007669"/>
    <property type="project" value="TreeGrafter"/>
</dbReference>
<dbReference type="Proteomes" id="UP000001070">
    <property type="component" value="Unassembled WGS sequence"/>
</dbReference>
<reference evidence="2 3" key="1">
    <citation type="journal article" date="2007" name="Nature">
        <title>Evolution of genes and genomes on the Drosophila phylogeny.</title>
        <authorList>
            <consortium name="Drosophila 12 Genomes Consortium"/>
            <person name="Clark A.G."/>
            <person name="Eisen M.B."/>
            <person name="Smith D.R."/>
            <person name="Bergman C.M."/>
            <person name="Oliver B."/>
            <person name="Markow T.A."/>
            <person name="Kaufman T.C."/>
            <person name="Kellis M."/>
            <person name="Gelbart W."/>
            <person name="Iyer V.N."/>
            <person name="Pollard D.A."/>
            <person name="Sackton T.B."/>
            <person name="Larracuente A.M."/>
            <person name="Singh N.D."/>
            <person name="Abad J.P."/>
            <person name="Abt D.N."/>
            <person name="Adryan B."/>
            <person name="Aguade M."/>
            <person name="Akashi H."/>
            <person name="Anderson W.W."/>
            <person name="Aquadro C.F."/>
            <person name="Ardell D.H."/>
            <person name="Arguello R."/>
            <person name="Artieri C.G."/>
            <person name="Barbash D.A."/>
            <person name="Barker D."/>
            <person name="Barsanti P."/>
            <person name="Batterham P."/>
            <person name="Batzoglou S."/>
            <person name="Begun D."/>
            <person name="Bhutkar A."/>
            <person name="Blanco E."/>
            <person name="Bosak S.A."/>
            <person name="Bradley R.K."/>
            <person name="Brand A.D."/>
            <person name="Brent M.R."/>
            <person name="Brooks A.N."/>
            <person name="Brown R.H."/>
            <person name="Butlin R.K."/>
            <person name="Caggese C."/>
            <person name="Calvi B.R."/>
            <person name="Bernardo de Carvalho A."/>
            <person name="Caspi A."/>
            <person name="Castrezana S."/>
            <person name="Celniker S.E."/>
            <person name="Chang J.L."/>
            <person name="Chapple C."/>
            <person name="Chatterji S."/>
            <person name="Chinwalla A."/>
            <person name="Civetta A."/>
            <person name="Clifton S.W."/>
            <person name="Comeron J.M."/>
            <person name="Costello J.C."/>
            <person name="Coyne J.A."/>
            <person name="Daub J."/>
            <person name="David R.G."/>
            <person name="Delcher A.L."/>
            <person name="Delehaunty K."/>
            <person name="Do C.B."/>
            <person name="Ebling H."/>
            <person name="Edwards K."/>
            <person name="Eickbush T."/>
            <person name="Evans J.D."/>
            <person name="Filipski A."/>
            <person name="Findeiss S."/>
            <person name="Freyhult E."/>
            <person name="Fulton L."/>
            <person name="Fulton R."/>
            <person name="Garcia A.C."/>
            <person name="Gardiner A."/>
            <person name="Garfield D.A."/>
            <person name="Garvin B.E."/>
            <person name="Gibson G."/>
            <person name="Gilbert D."/>
            <person name="Gnerre S."/>
            <person name="Godfrey J."/>
            <person name="Good R."/>
            <person name="Gotea V."/>
            <person name="Gravely B."/>
            <person name="Greenberg A.J."/>
            <person name="Griffiths-Jones S."/>
            <person name="Gross S."/>
            <person name="Guigo R."/>
            <person name="Gustafson E.A."/>
            <person name="Haerty W."/>
            <person name="Hahn M.W."/>
            <person name="Halligan D.L."/>
            <person name="Halpern A.L."/>
            <person name="Halter G.M."/>
            <person name="Han M.V."/>
            <person name="Heger A."/>
            <person name="Hillier L."/>
            <person name="Hinrichs A.S."/>
            <person name="Holmes I."/>
            <person name="Hoskins R.A."/>
            <person name="Hubisz M.J."/>
            <person name="Hultmark D."/>
            <person name="Huntley M.A."/>
            <person name="Jaffe D.B."/>
            <person name="Jagadeeshan S."/>
            <person name="Jeck W.R."/>
            <person name="Johnson J."/>
            <person name="Jones C.D."/>
            <person name="Jordan W.C."/>
            <person name="Karpen G.H."/>
            <person name="Kataoka E."/>
            <person name="Keightley P.D."/>
            <person name="Kheradpour P."/>
            <person name="Kirkness E.F."/>
            <person name="Koerich L.B."/>
            <person name="Kristiansen K."/>
            <person name="Kudrna D."/>
            <person name="Kulathinal R.J."/>
            <person name="Kumar S."/>
            <person name="Kwok R."/>
            <person name="Lander E."/>
            <person name="Langley C.H."/>
            <person name="Lapoint R."/>
            <person name="Lazzaro B.P."/>
            <person name="Lee S.J."/>
            <person name="Levesque L."/>
            <person name="Li R."/>
            <person name="Lin C.F."/>
            <person name="Lin M.F."/>
            <person name="Lindblad-Toh K."/>
            <person name="Llopart A."/>
            <person name="Long M."/>
            <person name="Low L."/>
            <person name="Lozovsky E."/>
            <person name="Lu J."/>
            <person name="Luo M."/>
            <person name="Machado C.A."/>
            <person name="Makalowski W."/>
            <person name="Marzo M."/>
            <person name="Matsuda M."/>
            <person name="Matzkin L."/>
            <person name="McAllister B."/>
            <person name="McBride C.S."/>
            <person name="McKernan B."/>
            <person name="McKernan K."/>
            <person name="Mendez-Lago M."/>
            <person name="Minx P."/>
            <person name="Mollenhauer M.U."/>
            <person name="Montooth K."/>
            <person name="Mount S.M."/>
            <person name="Mu X."/>
            <person name="Myers E."/>
            <person name="Negre B."/>
            <person name="Newfeld S."/>
            <person name="Nielsen R."/>
            <person name="Noor M.A."/>
            <person name="O'Grady P."/>
            <person name="Pachter L."/>
            <person name="Papaceit M."/>
            <person name="Parisi M.J."/>
            <person name="Parisi M."/>
            <person name="Parts L."/>
            <person name="Pedersen J.S."/>
            <person name="Pesole G."/>
            <person name="Phillippy A.M."/>
            <person name="Ponting C.P."/>
            <person name="Pop M."/>
            <person name="Porcelli D."/>
            <person name="Powell J.R."/>
            <person name="Prohaska S."/>
            <person name="Pruitt K."/>
            <person name="Puig M."/>
            <person name="Quesneville H."/>
            <person name="Ram K.R."/>
            <person name="Rand D."/>
            <person name="Rasmussen M.D."/>
            <person name="Reed L.K."/>
            <person name="Reenan R."/>
            <person name="Reily A."/>
            <person name="Remington K.A."/>
            <person name="Rieger T.T."/>
            <person name="Ritchie M.G."/>
            <person name="Robin C."/>
            <person name="Rogers Y.H."/>
            <person name="Rohde C."/>
            <person name="Rozas J."/>
            <person name="Rubenfield M.J."/>
            <person name="Ruiz A."/>
            <person name="Russo S."/>
            <person name="Salzberg S.L."/>
            <person name="Sanchez-Gracia A."/>
            <person name="Saranga D.J."/>
            <person name="Sato H."/>
            <person name="Schaeffer S.W."/>
            <person name="Schatz M.C."/>
            <person name="Schlenke T."/>
            <person name="Schwartz R."/>
            <person name="Segarra C."/>
            <person name="Singh R.S."/>
            <person name="Sirot L."/>
            <person name="Sirota M."/>
            <person name="Sisneros N.B."/>
            <person name="Smith C.D."/>
            <person name="Smith T.F."/>
            <person name="Spieth J."/>
            <person name="Stage D.E."/>
            <person name="Stark A."/>
            <person name="Stephan W."/>
            <person name="Strausberg R.L."/>
            <person name="Strempel S."/>
            <person name="Sturgill D."/>
            <person name="Sutton G."/>
            <person name="Sutton G.G."/>
            <person name="Tao W."/>
            <person name="Teichmann S."/>
            <person name="Tobari Y.N."/>
            <person name="Tomimura Y."/>
            <person name="Tsolas J.M."/>
            <person name="Valente V.L."/>
            <person name="Venter E."/>
            <person name="Venter J.C."/>
            <person name="Vicario S."/>
            <person name="Vieira F.G."/>
            <person name="Vilella A.J."/>
            <person name="Villasante A."/>
            <person name="Walenz B."/>
            <person name="Wang J."/>
            <person name="Wasserman M."/>
            <person name="Watts T."/>
            <person name="Wilson D."/>
            <person name="Wilson R.K."/>
            <person name="Wing R.A."/>
            <person name="Wolfner M.F."/>
            <person name="Wong A."/>
            <person name="Wong G.K."/>
            <person name="Wu C.I."/>
            <person name="Wu G."/>
            <person name="Yamamoto D."/>
            <person name="Yang H.P."/>
            <person name="Yang S.P."/>
            <person name="Yorke J.A."/>
            <person name="Yoshida K."/>
            <person name="Zdobnov E."/>
            <person name="Zhang P."/>
            <person name="Zhang Y."/>
            <person name="Zimin A.V."/>
            <person name="Baldwin J."/>
            <person name="Abdouelleil A."/>
            <person name="Abdulkadir J."/>
            <person name="Abebe A."/>
            <person name="Abera B."/>
            <person name="Abreu J."/>
            <person name="Acer S.C."/>
            <person name="Aftuck L."/>
            <person name="Alexander A."/>
            <person name="An P."/>
            <person name="Anderson E."/>
            <person name="Anderson S."/>
            <person name="Arachi H."/>
            <person name="Azer M."/>
            <person name="Bachantsang P."/>
            <person name="Barry A."/>
            <person name="Bayul T."/>
            <person name="Berlin A."/>
            <person name="Bessette D."/>
            <person name="Bloom T."/>
            <person name="Blye J."/>
            <person name="Boguslavskiy L."/>
            <person name="Bonnet C."/>
            <person name="Boukhgalter B."/>
            <person name="Bourzgui I."/>
            <person name="Brown A."/>
            <person name="Cahill P."/>
            <person name="Channer S."/>
            <person name="Cheshatsang Y."/>
            <person name="Chuda L."/>
            <person name="Citroen M."/>
            <person name="Collymore A."/>
            <person name="Cooke P."/>
            <person name="Costello M."/>
            <person name="D'Aco K."/>
            <person name="Daza R."/>
            <person name="De Haan G."/>
            <person name="DeGray S."/>
            <person name="DeMaso C."/>
            <person name="Dhargay N."/>
            <person name="Dooley K."/>
            <person name="Dooley E."/>
            <person name="Doricent M."/>
            <person name="Dorje P."/>
            <person name="Dorjee K."/>
            <person name="Dupes A."/>
            <person name="Elong R."/>
            <person name="Falk J."/>
            <person name="Farina A."/>
            <person name="Faro S."/>
            <person name="Ferguson D."/>
            <person name="Fisher S."/>
            <person name="Foley C.D."/>
            <person name="Franke A."/>
            <person name="Friedrich D."/>
            <person name="Gadbois L."/>
            <person name="Gearin G."/>
            <person name="Gearin C.R."/>
            <person name="Giannoukos G."/>
            <person name="Goode T."/>
            <person name="Graham J."/>
            <person name="Grandbois E."/>
            <person name="Grewal S."/>
            <person name="Gyaltsen K."/>
            <person name="Hafez N."/>
            <person name="Hagos B."/>
            <person name="Hall J."/>
            <person name="Henson C."/>
            <person name="Hollinger A."/>
            <person name="Honan T."/>
            <person name="Huard M.D."/>
            <person name="Hughes L."/>
            <person name="Hurhula B."/>
            <person name="Husby M.E."/>
            <person name="Kamat A."/>
            <person name="Kanga B."/>
            <person name="Kashin S."/>
            <person name="Khazanovich D."/>
            <person name="Kisner P."/>
            <person name="Lance K."/>
            <person name="Lara M."/>
            <person name="Lee W."/>
            <person name="Lennon N."/>
            <person name="Letendre F."/>
            <person name="LeVine R."/>
            <person name="Lipovsky A."/>
            <person name="Liu X."/>
            <person name="Liu J."/>
            <person name="Liu S."/>
            <person name="Lokyitsang T."/>
            <person name="Lokyitsang Y."/>
            <person name="Lubonja R."/>
            <person name="Lui A."/>
            <person name="MacDonald P."/>
            <person name="Magnisalis V."/>
            <person name="Maru K."/>
            <person name="Matthews C."/>
            <person name="McCusker W."/>
            <person name="McDonough S."/>
            <person name="Mehta T."/>
            <person name="Meldrim J."/>
            <person name="Meneus L."/>
            <person name="Mihai O."/>
            <person name="Mihalev A."/>
            <person name="Mihova T."/>
            <person name="Mittelman R."/>
            <person name="Mlenga V."/>
            <person name="Montmayeur A."/>
            <person name="Mulrain L."/>
            <person name="Navidi A."/>
            <person name="Naylor J."/>
            <person name="Negash T."/>
            <person name="Nguyen T."/>
            <person name="Nguyen N."/>
            <person name="Nicol R."/>
            <person name="Norbu C."/>
            <person name="Norbu N."/>
            <person name="Novod N."/>
            <person name="O'Neill B."/>
            <person name="Osman S."/>
            <person name="Markiewicz E."/>
            <person name="Oyono O.L."/>
            <person name="Patti C."/>
            <person name="Phunkhang P."/>
            <person name="Pierre F."/>
            <person name="Priest M."/>
            <person name="Raghuraman S."/>
            <person name="Rege F."/>
            <person name="Reyes R."/>
            <person name="Rise C."/>
            <person name="Rogov P."/>
            <person name="Ross K."/>
            <person name="Ryan E."/>
            <person name="Settipalli S."/>
            <person name="Shea T."/>
            <person name="Sherpa N."/>
            <person name="Shi L."/>
            <person name="Shih D."/>
            <person name="Sparrow T."/>
            <person name="Spaulding J."/>
            <person name="Stalker J."/>
            <person name="Stange-Thomann N."/>
            <person name="Stavropoulos S."/>
            <person name="Stone C."/>
            <person name="Strader C."/>
            <person name="Tesfaye S."/>
            <person name="Thomson T."/>
            <person name="Thoulutsang Y."/>
            <person name="Thoulutsang D."/>
            <person name="Topham K."/>
            <person name="Topping I."/>
            <person name="Tsamla T."/>
            <person name="Vassiliev H."/>
            <person name="Vo A."/>
            <person name="Wangchuk T."/>
            <person name="Wangdi T."/>
            <person name="Weiand M."/>
            <person name="Wilkinson J."/>
            <person name="Wilson A."/>
            <person name="Yadav S."/>
            <person name="Young G."/>
            <person name="Yu Q."/>
            <person name="Zembek L."/>
            <person name="Zhong D."/>
            <person name="Zimmer A."/>
            <person name="Zwirko Z."/>
            <person name="Jaffe D.B."/>
            <person name="Alvarez P."/>
            <person name="Brockman W."/>
            <person name="Butler J."/>
            <person name="Chin C."/>
            <person name="Gnerre S."/>
            <person name="Grabherr M."/>
            <person name="Kleber M."/>
            <person name="Mauceli E."/>
            <person name="MacCallum I."/>
        </authorList>
    </citation>
    <scope>NUCLEOTIDE SEQUENCE [LARGE SCALE GENOMIC DNA]</scope>
    <source>
        <strain evidence="3">Tucson 15287-2541.00</strain>
    </source>
</reference>
<proteinExistence type="predicted"/>
<dbReference type="PANTHER" id="PTHR19143:SF327">
    <property type="entry name" value="FI21813P1-RELATED"/>
    <property type="match status" value="1"/>
</dbReference>
<evidence type="ECO:0000313" key="3">
    <source>
        <dbReference type="Proteomes" id="UP000001070"/>
    </source>
</evidence>
<evidence type="ECO:0000259" key="1">
    <source>
        <dbReference type="PROSITE" id="PS51406"/>
    </source>
</evidence>
<dbReference type="InterPro" id="IPR050373">
    <property type="entry name" value="Fibrinogen_C-term_domain"/>
</dbReference>
<dbReference type="CDD" id="cd00087">
    <property type="entry name" value="FReD"/>
    <property type="match status" value="1"/>
</dbReference>
<dbReference type="SMART" id="SM00186">
    <property type="entry name" value="FBG"/>
    <property type="match status" value="1"/>
</dbReference>
<gene>
    <name evidence="2" type="primary">Dgri\GH13962</name>
    <name evidence="2" type="ORF">Dgri_GH13962</name>
</gene>
<dbReference type="Gene3D" id="3.90.215.10">
    <property type="entry name" value="Gamma Fibrinogen, chain A, domain 1"/>
    <property type="match status" value="1"/>
</dbReference>
<dbReference type="HOGENOM" id="CLU_038628_1_2_1"/>
<dbReference type="InterPro" id="IPR002181">
    <property type="entry name" value="Fibrinogen_a/b/g_C_dom"/>
</dbReference>
<dbReference type="PROSITE" id="PS51406">
    <property type="entry name" value="FIBRINOGEN_C_2"/>
    <property type="match status" value="1"/>
</dbReference>
<keyword evidence="3" id="KW-1185">Reference proteome</keyword>
<dbReference type="EMBL" id="CH918643">
    <property type="protein sequence ID" value="EDW04311.1"/>
    <property type="molecule type" value="Genomic_DNA"/>
</dbReference>
<sequence>MQTQGAPREDLTAVVAELKSQIFQLNDTVLHLENLLWKRDEEEEKKKEKATSSCCSVLDPVGSVQLISVPGIEPRWVLCDACGAGTGWIVIQHRFDGSLNFYRDWNAYRNGFGFYNGEFFIGLELLHRLTKSRPFELYVELVDFNNHMFHAQYDSFLVGSEEEIYMLKSLGTYTGNAGDSLKYNLYDKFSTYDNDNDGWSRGNCANYYASGWWFNWDANREYTGRFQNTQKVFDSGKVLGSGYLLVELSRY</sequence>
<dbReference type="PhylomeDB" id="B4K281"/>
<name>B4K281_DROGR</name>
<dbReference type="InParanoid" id="B4K281"/>
<feature type="domain" description="Fibrinogen C-terminal" evidence="1">
    <location>
        <begin position="45"/>
        <end position="215"/>
    </location>
</feature>
<dbReference type="AlphaFoldDB" id="B4K281"/>
<dbReference type="STRING" id="7222.B4K281"/>